<dbReference type="InterPro" id="IPR010342">
    <property type="entry name" value="DUF938"/>
</dbReference>
<name>A0ABT0Q8E9_9RHOB</name>
<keyword evidence="2" id="KW-1185">Reference proteome</keyword>
<sequence length="216" mass="22577">MTGRPQPPRVSVAEAGEGGRLVAPAATRNAAAICDLLLRIAPDRGRALELASGTGQHIAAFATRLPGLEWQPSEVDAARLTSIDAYCDPLTNVAPALHLDATCPGWGRHHAGQDLIVVINLLHLVSMDAATCLIGEAAQALSPSGRLLIYGPFMRDGVLTSAGDQSFHASLTGSDPGIGYKNDRDVHELLIAADLVPIDPVEMPANNLALLASRST</sequence>
<dbReference type="PANTHER" id="PTHR20974">
    <property type="entry name" value="UPF0585 PROTEIN CG18661"/>
    <property type="match status" value="1"/>
</dbReference>
<proteinExistence type="predicted"/>
<dbReference type="Proteomes" id="UP001203880">
    <property type="component" value="Unassembled WGS sequence"/>
</dbReference>
<dbReference type="RefSeq" id="WP_249713584.1">
    <property type="nucleotide sequence ID" value="NZ_JAMFMB010000056.1"/>
</dbReference>
<gene>
    <name evidence="1" type="ORF">M3P21_21725</name>
</gene>
<comment type="caution">
    <text evidence="1">The sequence shown here is derived from an EMBL/GenBank/DDBJ whole genome shotgun (WGS) entry which is preliminary data.</text>
</comment>
<evidence type="ECO:0000313" key="1">
    <source>
        <dbReference type="EMBL" id="MCL6286130.1"/>
    </source>
</evidence>
<organism evidence="1 2">
    <name type="scientific">Ruegeria spongiae</name>
    <dbReference type="NCBI Taxonomy" id="2942209"/>
    <lineage>
        <taxon>Bacteria</taxon>
        <taxon>Pseudomonadati</taxon>
        <taxon>Pseudomonadota</taxon>
        <taxon>Alphaproteobacteria</taxon>
        <taxon>Rhodobacterales</taxon>
        <taxon>Roseobacteraceae</taxon>
        <taxon>Ruegeria</taxon>
    </lineage>
</organism>
<dbReference type="InterPro" id="IPR029063">
    <property type="entry name" value="SAM-dependent_MTases_sf"/>
</dbReference>
<keyword evidence="1" id="KW-0489">Methyltransferase</keyword>
<dbReference type="Pfam" id="PF06080">
    <property type="entry name" value="DUF938"/>
    <property type="match status" value="1"/>
</dbReference>
<dbReference type="EMBL" id="JAMFMB010000056">
    <property type="protein sequence ID" value="MCL6286130.1"/>
    <property type="molecule type" value="Genomic_DNA"/>
</dbReference>
<dbReference type="GO" id="GO:0008168">
    <property type="term" value="F:methyltransferase activity"/>
    <property type="evidence" value="ECO:0007669"/>
    <property type="project" value="UniProtKB-KW"/>
</dbReference>
<accession>A0ABT0Q8E9</accession>
<dbReference type="PANTHER" id="PTHR20974:SF0">
    <property type="entry name" value="UPF0585 PROTEIN CG18661"/>
    <property type="match status" value="1"/>
</dbReference>
<dbReference type="SUPFAM" id="SSF53335">
    <property type="entry name" value="S-adenosyl-L-methionine-dependent methyltransferases"/>
    <property type="match status" value="1"/>
</dbReference>
<evidence type="ECO:0000313" key="2">
    <source>
        <dbReference type="Proteomes" id="UP001203880"/>
    </source>
</evidence>
<dbReference type="GO" id="GO:0032259">
    <property type="term" value="P:methylation"/>
    <property type="evidence" value="ECO:0007669"/>
    <property type="project" value="UniProtKB-KW"/>
</dbReference>
<dbReference type="Gene3D" id="3.40.50.150">
    <property type="entry name" value="Vaccinia Virus protein VP39"/>
    <property type="match status" value="1"/>
</dbReference>
<keyword evidence="1" id="KW-0808">Transferase</keyword>
<reference evidence="1" key="1">
    <citation type="submission" date="2022-05" db="EMBL/GenBank/DDBJ databases">
        <authorList>
            <person name="Park J.-S."/>
        </authorList>
    </citation>
    <scope>NUCLEOTIDE SEQUENCE</scope>
    <source>
        <strain evidence="1">2012CJ41-6</strain>
    </source>
</reference>
<protein>
    <submittedName>
        <fullName evidence="1">Class I SAM-dependent methyltransferase</fullName>
    </submittedName>
</protein>